<dbReference type="EMBL" id="ML743554">
    <property type="protein sequence ID" value="KAE8142513.1"/>
    <property type="molecule type" value="Genomic_DNA"/>
</dbReference>
<dbReference type="AlphaFoldDB" id="A0A5N6T856"/>
<evidence type="ECO:0000313" key="3">
    <source>
        <dbReference type="Proteomes" id="UP000325672"/>
    </source>
</evidence>
<proteinExistence type="predicted"/>
<name>A0A5N6T856_ASPPS</name>
<evidence type="ECO:0000256" key="1">
    <source>
        <dbReference type="SAM" id="MobiDB-lite"/>
    </source>
</evidence>
<protein>
    <submittedName>
        <fullName evidence="2">Uncharacterized protein</fullName>
    </submittedName>
</protein>
<gene>
    <name evidence="2" type="ORF">BDV38DRAFT_278041</name>
</gene>
<dbReference type="RefSeq" id="XP_031918576.1">
    <property type="nucleotide sequence ID" value="XM_032058628.1"/>
</dbReference>
<evidence type="ECO:0000313" key="2">
    <source>
        <dbReference type="EMBL" id="KAE8142513.1"/>
    </source>
</evidence>
<sequence>MEHCKSARGVESQEQQSQSEKTTEHVPVWRLIQEEFKTNQEPSECIKKFLDDLRKLDPICHMRTPPQWPLKVHLFMDKIVVDLSVKDLICLFFDIPWIHPGNVNALYAIEQSKEKADKIPRNNCAHMVNPLNDVPEGNKRVCFMFEAFNYTQPSVLDNELETFFAGIKKALNDQGEEGRQKTLPIEWKRCYVFMVEKIQNIANWDKSPSNIGAIPLESSPSSSPS</sequence>
<feature type="region of interest" description="Disordered" evidence="1">
    <location>
        <begin position="1"/>
        <end position="24"/>
    </location>
</feature>
<organism evidence="2 3">
    <name type="scientific">Aspergillus pseudotamarii</name>
    <dbReference type="NCBI Taxonomy" id="132259"/>
    <lineage>
        <taxon>Eukaryota</taxon>
        <taxon>Fungi</taxon>
        <taxon>Dikarya</taxon>
        <taxon>Ascomycota</taxon>
        <taxon>Pezizomycotina</taxon>
        <taxon>Eurotiomycetes</taxon>
        <taxon>Eurotiomycetidae</taxon>
        <taxon>Eurotiales</taxon>
        <taxon>Aspergillaceae</taxon>
        <taxon>Aspergillus</taxon>
        <taxon>Aspergillus subgen. Circumdati</taxon>
    </lineage>
</organism>
<dbReference type="Proteomes" id="UP000325672">
    <property type="component" value="Unassembled WGS sequence"/>
</dbReference>
<accession>A0A5N6T856</accession>
<dbReference type="OrthoDB" id="4506761at2759"/>
<dbReference type="GeneID" id="43642838"/>
<reference evidence="2 3" key="1">
    <citation type="submission" date="2019-04" db="EMBL/GenBank/DDBJ databases">
        <title>Friends and foes A comparative genomics study of 23 Aspergillus species from section Flavi.</title>
        <authorList>
            <consortium name="DOE Joint Genome Institute"/>
            <person name="Kjaerbolling I."/>
            <person name="Vesth T."/>
            <person name="Frisvad J.C."/>
            <person name="Nybo J.L."/>
            <person name="Theobald S."/>
            <person name="Kildgaard S."/>
            <person name="Isbrandt T."/>
            <person name="Kuo A."/>
            <person name="Sato A."/>
            <person name="Lyhne E.K."/>
            <person name="Kogle M.E."/>
            <person name="Wiebenga A."/>
            <person name="Kun R.S."/>
            <person name="Lubbers R.J."/>
            <person name="Makela M.R."/>
            <person name="Barry K."/>
            <person name="Chovatia M."/>
            <person name="Clum A."/>
            <person name="Daum C."/>
            <person name="Haridas S."/>
            <person name="He G."/>
            <person name="LaButti K."/>
            <person name="Lipzen A."/>
            <person name="Mondo S."/>
            <person name="Riley R."/>
            <person name="Salamov A."/>
            <person name="Simmons B.A."/>
            <person name="Magnuson J.K."/>
            <person name="Henrissat B."/>
            <person name="Mortensen U.H."/>
            <person name="Larsen T.O."/>
            <person name="Devries R.P."/>
            <person name="Grigoriev I.V."/>
            <person name="Machida M."/>
            <person name="Baker S.E."/>
            <person name="Andersen M.R."/>
        </authorList>
    </citation>
    <scope>NUCLEOTIDE SEQUENCE [LARGE SCALE GENOMIC DNA]</scope>
    <source>
        <strain evidence="2 3">CBS 117625</strain>
    </source>
</reference>
<keyword evidence="3" id="KW-1185">Reference proteome</keyword>